<protein>
    <submittedName>
        <fullName evidence="1">Uncharacterized protein</fullName>
    </submittedName>
</protein>
<dbReference type="AlphaFoldDB" id="A0A917XMW1"/>
<evidence type="ECO:0000313" key="2">
    <source>
        <dbReference type="Proteomes" id="UP000653411"/>
    </source>
</evidence>
<proteinExistence type="predicted"/>
<evidence type="ECO:0000313" key="1">
    <source>
        <dbReference type="EMBL" id="GGN40668.1"/>
    </source>
</evidence>
<organism evidence="1 2">
    <name type="scientific">Streptomyces fuscichromogenes</name>
    <dbReference type="NCBI Taxonomy" id="1324013"/>
    <lineage>
        <taxon>Bacteria</taxon>
        <taxon>Bacillati</taxon>
        <taxon>Actinomycetota</taxon>
        <taxon>Actinomycetes</taxon>
        <taxon>Kitasatosporales</taxon>
        <taxon>Streptomycetaceae</taxon>
        <taxon>Streptomyces</taxon>
    </lineage>
</organism>
<comment type="caution">
    <text evidence="1">The sequence shown here is derived from an EMBL/GenBank/DDBJ whole genome shotgun (WGS) entry which is preliminary data.</text>
</comment>
<sequence>MVSLRSITHAARRPTLLTEAEHVRVLDEFNAAVRCPGAHGGLARLPLLLDALAEDAARSDGTRWIVDDNARLDMAALLRYCFPQPEIHVVAAEYGAAAHKRGWLRLDRALRTHDHTSLVETAEDWAETDRTLDDVVHEYGPPSAVFGDQDPRSAKTLGYAPGDRTAPLAVFHFGEAGDASSARLLAFRSGDDLFTTSIGFTPFGDALADEREREHR</sequence>
<name>A0A917XMW1_9ACTN</name>
<gene>
    <name evidence="1" type="ORF">GCM10011578_088240</name>
</gene>
<accession>A0A917XMW1</accession>
<dbReference type="RefSeq" id="WP_189268591.1">
    <property type="nucleotide sequence ID" value="NZ_BMML01000032.1"/>
</dbReference>
<dbReference type="Proteomes" id="UP000653411">
    <property type="component" value="Unassembled WGS sequence"/>
</dbReference>
<dbReference type="EMBL" id="BMML01000032">
    <property type="protein sequence ID" value="GGN40668.1"/>
    <property type="molecule type" value="Genomic_DNA"/>
</dbReference>
<reference evidence="1" key="2">
    <citation type="submission" date="2020-09" db="EMBL/GenBank/DDBJ databases">
        <authorList>
            <person name="Sun Q."/>
            <person name="Zhou Y."/>
        </authorList>
    </citation>
    <scope>NUCLEOTIDE SEQUENCE</scope>
    <source>
        <strain evidence="1">CGMCC 4.7110</strain>
    </source>
</reference>
<keyword evidence="2" id="KW-1185">Reference proteome</keyword>
<reference evidence="1" key="1">
    <citation type="journal article" date="2014" name="Int. J. Syst. Evol. Microbiol.">
        <title>Complete genome sequence of Corynebacterium casei LMG S-19264T (=DSM 44701T), isolated from a smear-ripened cheese.</title>
        <authorList>
            <consortium name="US DOE Joint Genome Institute (JGI-PGF)"/>
            <person name="Walter F."/>
            <person name="Albersmeier A."/>
            <person name="Kalinowski J."/>
            <person name="Ruckert C."/>
        </authorList>
    </citation>
    <scope>NUCLEOTIDE SEQUENCE</scope>
    <source>
        <strain evidence="1">CGMCC 4.7110</strain>
    </source>
</reference>